<keyword evidence="2 6" id="KW-0812">Transmembrane</keyword>
<organism evidence="8 9">
    <name type="scientific">Epicoccum nigrum</name>
    <name type="common">Soil fungus</name>
    <name type="synonym">Epicoccum purpurascens</name>
    <dbReference type="NCBI Taxonomy" id="105696"/>
    <lineage>
        <taxon>Eukaryota</taxon>
        <taxon>Fungi</taxon>
        <taxon>Dikarya</taxon>
        <taxon>Ascomycota</taxon>
        <taxon>Pezizomycotina</taxon>
        <taxon>Dothideomycetes</taxon>
        <taxon>Pleosporomycetidae</taxon>
        <taxon>Pleosporales</taxon>
        <taxon>Pleosporineae</taxon>
        <taxon>Didymellaceae</taxon>
        <taxon>Epicoccum</taxon>
    </lineage>
</organism>
<comment type="subcellular location">
    <subcellularLocation>
        <location evidence="1">Membrane</location>
        <topology evidence="1">Multi-pass membrane protein</topology>
    </subcellularLocation>
</comment>
<dbReference type="PANTHER" id="PTHR33048:SF123">
    <property type="entry name" value="INTEGRAL MEMBRANE PROTEIN"/>
    <property type="match status" value="1"/>
</dbReference>
<dbReference type="EMBL" id="KZ107839">
    <property type="protein sequence ID" value="OSS52565.1"/>
    <property type="molecule type" value="Genomic_DNA"/>
</dbReference>
<evidence type="ECO:0000256" key="2">
    <source>
        <dbReference type="ARBA" id="ARBA00022692"/>
    </source>
</evidence>
<feature type="transmembrane region" description="Helical" evidence="6">
    <location>
        <begin position="133"/>
        <end position="155"/>
    </location>
</feature>
<dbReference type="InterPro" id="IPR049326">
    <property type="entry name" value="Rhodopsin_dom_fungi"/>
</dbReference>
<evidence type="ECO:0000256" key="5">
    <source>
        <dbReference type="ARBA" id="ARBA00038359"/>
    </source>
</evidence>
<keyword evidence="4 6" id="KW-0472">Membrane</keyword>
<feature type="transmembrane region" description="Helical" evidence="6">
    <location>
        <begin position="89"/>
        <end position="113"/>
    </location>
</feature>
<dbReference type="InterPro" id="IPR052337">
    <property type="entry name" value="SAT4-like"/>
</dbReference>
<feature type="transmembrane region" description="Helical" evidence="6">
    <location>
        <begin position="23"/>
        <end position="44"/>
    </location>
</feature>
<dbReference type="OMA" id="EAYWDRS"/>
<feature type="domain" description="Rhodopsin" evidence="7">
    <location>
        <begin position="40"/>
        <end position="222"/>
    </location>
</feature>
<evidence type="ECO:0000313" key="9">
    <source>
        <dbReference type="Proteomes" id="UP000193240"/>
    </source>
</evidence>
<evidence type="ECO:0000256" key="4">
    <source>
        <dbReference type="ARBA" id="ARBA00023136"/>
    </source>
</evidence>
<dbReference type="PANTHER" id="PTHR33048">
    <property type="entry name" value="PTH11-LIKE INTEGRAL MEMBRANE PROTEIN (AFU_ORTHOLOGUE AFUA_5G11245)"/>
    <property type="match status" value="1"/>
</dbReference>
<evidence type="ECO:0000259" key="7">
    <source>
        <dbReference type="Pfam" id="PF20684"/>
    </source>
</evidence>
<dbReference type="AlphaFoldDB" id="A0A1Y2M8Y8"/>
<evidence type="ECO:0000313" key="8">
    <source>
        <dbReference type="EMBL" id="OSS52565.1"/>
    </source>
</evidence>
<evidence type="ECO:0000256" key="1">
    <source>
        <dbReference type="ARBA" id="ARBA00004141"/>
    </source>
</evidence>
<reference evidence="8 9" key="1">
    <citation type="journal article" date="2017" name="Genome Announc.">
        <title>Genome sequence of the saprophytic ascomycete Epicoccum nigrum ICMP 19927 strain isolated from New Zealand.</title>
        <authorList>
            <person name="Fokin M."/>
            <person name="Fleetwood D."/>
            <person name="Weir B.S."/>
            <person name="Villas-Boas S.G."/>
        </authorList>
    </citation>
    <scope>NUCLEOTIDE SEQUENCE [LARGE SCALE GENOMIC DNA]</scope>
    <source>
        <strain evidence="8 9">ICMP 19927</strain>
    </source>
</reference>
<accession>A0A1Y2M8Y8</accession>
<feature type="transmembrane region" description="Helical" evidence="6">
    <location>
        <begin position="56"/>
        <end position="77"/>
    </location>
</feature>
<dbReference type="Pfam" id="PF20684">
    <property type="entry name" value="Fung_rhodopsin"/>
    <property type="match status" value="1"/>
</dbReference>
<feature type="transmembrane region" description="Helical" evidence="6">
    <location>
        <begin position="180"/>
        <end position="201"/>
    </location>
</feature>
<evidence type="ECO:0000256" key="6">
    <source>
        <dbReference type="SAM" id="Phobius"/>
    </source>
</evidence>
<evidence type="ECO:0000256" key="3">
    <source>
        <dbReference type="ARBA" id="ARBA00022989"/>
    </source>
</evidence>
<name>A0A1Y2M8Y8_EPING</name>
<keyword evidence="9" id="KW-1185">Reference proteome</keyword>
<comment type="similarity">
    <text evidence="5">Belongs to the SAT4 family.</text>
</comment>
<keyword evidence="3 6" id="KW-1133">Transmembrane helix</keyword>
<proteinExistence type="inferred from homology"/>
<protein>
    <recommendedName>
        <fullName evidence="7">Rhodopsin domain-containing protein</fullName>
    </recommendedName>
</protein>
<gene>
    <name evidence="8" type="ORF">B5807_02201</name>
</gene>
<dbReference type="Proteomes" id="UP000193240">
    <property type="component" value="Unassembled WGS sequence"/>
</dbReference>
<dbReference type="STRING" id="105696.A0A1Y2M8Y8"/>
<sequence length="223" mass="24467">MSSPRADPAPTAEYLAASKGPQILVFVAVFPALALMIVALRLYTRIHIVRKPSHEDFAITLATIFALGCSVCSTIQVNNGTGRHKEAVTTVQLIISLKALFANIILYNFGITLTKISIAFQYLRLTMEKQIRLVCWFLICLNVAVSFEALIAGILQCNPVAKAWDPRIPGKCINTATLNYVNAALSIVQDIALVVLPFFMLRQLIMPRKEKIILMVVLGLGGV</sequence>
<dbReference type="GO" id="GO:0016020">
    <property type="term" value="C:membrane"/>
    <property type="evidence" value="ECO:0007669"/>
    <property type="project" value="UniProtKB-SubCell"/>
</dbReference>
<dbReference type="InParanoid" id="A0A1Y2M8Y8"/>